<protein>
    <recommendedName>
        <fullName evidence="5">Transport permease protein</fullName>
    </recommendedName>
</protein>
<dbReference type="Pfam" id="PF01061">
    <property type="entry name" value="ABC2_membrane"/>
    <property type="match status" value="1"/>
</dbReference>
<dbReference type="PANTHER" id="PTHR43332:SF1">
    <property type="entry name" value="TRANSPORT PERMEASE PROTEIN"/>
    <property type="match status" value="1"/>
</dbReference>
<organism evidence="7 8">
    <name type="scientific">Candidatus Kaiserbacteria bacterium CG_4_8_14_3_um_filter_38_9</name>
    <dbReference type="NCBI Taxonomy" id="1974599"/>
    <lineage>
        <taxon>Bacteria</taxon>
        <taxon>Candidatus Kaiseribacteriota</taxon>
    </lineage>
</organism>
<feature type="domain" description="ABC transmembrane type-2" evidence="6">
    <location>
        <begin position="21"/>
        <end position="250"/>
    </location>
</feature>
<evidence type="ECO:0000256" key="5">
    <source>
        <dbReference type="RuleBase" id="RU361157"/>
    </source>
</evidence>
<evidence type="ECO:0000256" key="1">
    <source>
        <dbReference type="ARBA" id="ARBA00004141"/>
    </source>
</evidence>
<dbReference type="PANTHER" id="PTHR43332">
    <property type="entry name" value="INNER MEMBRANE TRANSPORT PERMEASE YADH-RELATED"/>
    <property type="match status" value="1"/>
</dbReference>
<keyword evidence="4 5" id="KW-0472">Membrane</keyword>
<evidence type="ECO:0000256" key="3">
    <source>
        <dbReference type="ARBA" id="ARBA00022989"/>
    </source>
</evidence>
<dbReference type="InterPro" id="IPR013525">
    <property type="entry name" value="ABC2_TM"/>
</dbReference>
<gene>
    <name evidence="7" type="ORF">COZ82_01700</name>
</gene>
<dbReference type="InterPro" id="IPR047817">
    <property type="entry name" value="ABC2_TM_bact-type"/>
</dbReference>
<keyword evidence="2 5" id="KW-0812">Transmembrane</keyword>
<comment type="caution">
    <text evidence="7">The sequence shown here is derived from an EMBL/GenBank/DDBJ whole genome shotgun (WGS) entry which is preliminary data.</text>
</comment>
<dbReference type="InterPro" id="IPR052522">
    <property type="entry name" value="ABC-2_transport_permease"/>
</dbReference>
<sequence>MKTNWIGLYTMLRREVKRTLRVSTQTLIAPTVSAALYIFIFGTVIGSRISDFAGVPYISFVFPGVLMLSVVNASFASASSALYFMRFSRSIEEILITPFSYFEMLIGLVGSSVMRTLLVSFLILGVGLIFGAVQLVSPFMFIFYTVAIAAIFAMLGIIVALWAESFEQLQVLNTFVITPLTYLGGIFYSITMLPPLVAKMTVLNPFFYFVDGIRSSMIGYSEANFTVGLIIIIGLVFGLGFLVTKLFKWGWKIRS</sequence>
<proteinExistence type="inferred from homology"/>
<dbReference type="InterPro" id="IPR000412">
    <property type="entry name" value="ABC_2_transport"/>
</dbReference>
<comment type="similarity">
    <text evidence="5">Belongs to the ABC-2 integral membrane protein family.</text>
</comment>
<dbReference type="EMBL" id="PFHR01000095">
    <property type="protein sequence ID" value="PIW97042.1"/>
    <property type="molecule type" value="Genomic_DNA"/>
</dbReference>
<name>A0A2M7INX6_9BACT</name>
<evidence type="ECO:0000256" key="4">
    <source>
        <dbReference type="ARBA" id="ARBA00023136"/>
    </source>
</evidence>
<reference evidence="8" key="1">
    <citation type="submission" date="2017-09" db="EMBL/GenBank/DDBJ databases">
        <title>Depth-based differentiation of microbial function through sediment-hosted aquifers and enrichment of novel symbionts in the deep terrestrial subsurface.</title>
        <authorList>
            <person name="Probst A.J."/>
            <person name="Ladd B."/>
            <person name="Jarett J.K."/>
            <person name="Geller-Mcgrath D.E."/>
            <person name="Sieber C.M.K."/>
            <person name="Emerson J.B."/>
            <person name="Anantharaman K."/>
            <person name="Thomas B.C."/>
            <person name="Malmstrom R."/>
            <person name="Stieglmeier M."/>
            <person name="Klingl A."/>
            <person name="Woyke T."/>
            <person name="Ryan C.M."/>
            <person name="Banfield J.F."/>
        </authorList>
    </citation>
    <scope>NUCLEOTIDE SEQUENCE [LARGE SCALE GENOMIC DNA]</scope>
</reference>
<keyword evidence="5" id="KW-1003">Cell membrane</keyword>
<dbReference type="PIRSF" id="PIRSF006648">
    <property type="entry name" value="DrrB"/>
    <property type="match status" value="1"/>
</dbReference>
<dbReference type="GO" id="GO:0140359">
    <property type="term" value="F:ABC-type transporter activity"/>
    <property type="evidence" value="ECO:0007669"/>
    <property type="project" value="InterPro"/>
</dbReference>
<evidence type="ECO:0000313" key="7">
    <source>
        <dbReference type="EMBL" id="PIW97042.1"/>
    </source>
</evidence>
<feature type="transmembrane region" description="Helical" evidence="5">
    <location>
        <begin position="105"/>
        <end position="133"/>
    </location>
</feature>
<feature type="transmembrane region" description="Helical" evidence="5">
    <location>
        <begin position="175"/>
        <end position="197"/>
    </location>
</feature>
<accession>A0A2M7INX6</accession>
<feature type="transmembrane region" description="Helical" evidence="5">
    <location>
        <begin position="139"/>
        <end position="163"/>
    </location>
</feature>
<evidence type="ECO:0000259" key="6">
    <source>
        <dbReference type="PROSITE" id="PS51012"/>
    </source>
</evidence>
<feature type="transmembrane region" description="Helical" evidence="5">
    <location>
        <begin position="57"/>
        <end position="84"/>
    </location>
</feature>
<keyword evidence="3 5" id="KW-1133">Transmembrane helix</keyword>
<dbReference type="AlphaFoldDB" id="A0A2M7INX6"/>
<dbReference type="PROSITE" id="PS51012">
    <property type="entry name" value="ABC_TM2"/>
    <property type="match status" value="1"/>
</dbReference>
<comment type="subcellular location">
    <subcellularLocation>
        <location evidence="5">Cell membrane</location>
        <topology evidence="5">Multi-pass membrane protein</topology>
    </subcellularLocation>
    <subcellularLocation>
        <location evidence="1">Membrane</location>
        <topology evidence="1">Multi-pass membrane protein</topology>
    </subcellularLocation>
</comment>
<evidence type="ECO:0000313" key="8">
    <source>
        <dbReference type="Proteomes" id="UP000230837"/>
    </source>
</evidence>
<feature type="transmembrane region" description="Helical" evidence="5">
    <location>
        <begin position="225"/>
        <end position="247"/>
    </location>
</feature>
<evidence type="ECO:0000256" key="2">
    <source>
        <dbReference type="ARBA" id="ARBA00022692"/>
    </source>
</evidence>
<dbReference type="NCBIfam" id="NF011648">
    <property type="entry name" value="PRK15066.1"/>
    <property type="match status" value="1"/>
</dbReference>
<dbReference type="Proteomes" id="UP000230837">
    <property type="component" value="Unassembled WGS sequence"/>
</dbReference>
<feature type="transmembrane region" description="Helical" evidence="5">
    <location>
        <begin position="20"/>
        <end position="45"/>
    </location>
</feature>
<dbReference type="GO" id="GO:0043190">
    <property type="term" value="C:ATP-binding cassette (ABC) transporter complex"/>
    <property type="evidence" value="ECO:0007669"/>
    <property type="project" value="InterPro"/>
</dbReference>
<keyword evidence="5" id="KW-0813">Transport</keyword>